<evidence type="ECO:0000313" key="2">
    <source>
        <dbReference type="WBParaSite" id="ES5_v2.g20785.t1"/>
    </source>
</evidence>
<dbReference type="Proteomes" id="UP000887579">
    <property type="component" value="Unplaced"/>
</dbReference>
<protein>
    <submittedName>
        <fullName evidence="2">Anaphase-promoting complex subunit 4 WD40 domain-containing protein</fullName>
    </submittedName>
</protein>
<dbReference type="WBParaSite" id="ES5_v2.g20785.t1">
    <property type="protein sequence ID" value="ES5_v2.g20785.t1"/>
    <property type="gene ID" value="ES5_v2.g20785"/>
</dbReference>
<name>A0AC34FUT8_9BILA</name>
<organism evidence="1 2">
    <name type="scientific">Panagrolaimus sp. ES5</name>
    <dbReference type="NCBI Taxonomy" id="591445"/>
    <lineage>
        <taxon>Eukaryota</taxon>
        <taxon>Metazoa</taxon>
        <taxon>Ecdysozoa</taxon>
        <taxon>Nematoda</taxon>
        <taxon>Chromadorea</taxon>
        <taxon>Rhabditida</taxon>
        <taxon>Tylenchina</taxon>
        <taxon>Panagrolaimomorpha</taxon>
        <taxon>Panagrolaimoidea</taxon>
        <taxon>Panagrolaimidae</taxon>
        <taxon>Panagrolaimus</taxon>
    </lineage>
</organism>
<accession>A0AC34FUT8</accession>
<evidence type="ECO:0000313" key="1">
    <source>
        <dbReference type="Proteomes" id="UP000887579"/>
    </source>
</evidence>
<proteinExistence type="predicted"/>
<sequence length="235" mass="26190">MFLNKTPNTTNTKLRGGNYKTPVLGGNTSQKGGRSRNTTPSRNMDFRGATEGDRYVPQHSMEQFSYARVMFHDESKENRLNTSSSLPNSPEKDRIKSNLMRGKSANDLLDNGMDMFRYRRDGAPIVAGTKKQNVLYKCMNPSSSVRKAKRVYSKSPHQCVDAPGLLADYYYNILDWSSKHLVAVAILDKVYTFDAATSASSLFKDFNNNAITITSVKFSKDGAYLAVGADNGFIH</sequence>
<reference evidence="2" key="1">
    <citation type="submission" date="2022-11" db="UniProtKB">
        <authorList>
            <consortium name="WormBaseParasite"/>
        </authorList>
    </citation>
    <scope>IDENTIFICATION</scope>
</reference>